<evidence type="ECO:0008006" key="3">
    <source>
        <dbReference type="Google" id="ProtNLM"/>
    </source>
</evidence>
<dbReference type="AlphaFoldDB" id="A0A518B417"/>
<dbReference type="PANTHER" id="PTHR43737:SF1">
    <property type="entry name" value="DUF1501 DOMAIN-CONTAINING PROTEIN"/>
    <property type="match status" value="1"/>
</dbReference>
<dbReference type="KEGG" id="knv:Pan216_25940"/>
<protein>
    <recommendedName>
        <fullName evidence="3">Sulfatase</fullName>
    </recommendedName>
</protein>
<keyword evidence="2" id="KW-1185">Reference proteome</keyword>
<reference evidence="1 2" key="1">
    <citation type="submission" date="2019-02" db="EMBL/GenBank/DDBJ databases">
        <title>Deep-cultivation of Planctomycetes and their phenomic and genomic characterization uncovers novel biology.</title>
        <authorList>
            <person name="Wiegand S."/>
            <person name="Jogler M."/>
            <person name="Boedeker C."/>
            <person name="Pinto D."/>
            <person name="Vollmers J."/>
            <person name="Rivas-Marin E."/>
            <person name="Kohn T."/>
            <person name="Peeters S.H."/>
            <person name="Heuer A."/>
            <person name="Rast P."/>
            <person name="Oberbeckmann S."/>
            <person name="Bunk B."/>
            <person name="Jeske O."/>
            <person name="Meyerdierks A."/>
            <person name="Storesund J.E."/>
            <person name="Kallscheuer N."/>
            <person name="Luecker S."/>
            <person name="Lage O.M."/>
            <person name="Pohl T."/>
            <person name="Merkel B.J."/>
            <person name="Hornburger P."/>
            <person name="Mueller R.-W."/>
            <person name="Bruemmer F."/>
            <person name="Labrenz M."/>
            <person name="Spormann A.M."/>
            <person name="Op den Camp H."/>
            <person name="Overmann J."/>
            <person name="Amann R."/>
            <person name="Jetten M.S.M."/>
            <person name="Mascher T."/>
            <person name="Medema M.H."/>
            <person name="Devos D.P."/>
            <person name="Kaster A.-K."/>
            <person name="Ovreas L."/>
            <person name="Rohde M."/>
            <person name="Galperin M.Y."/>
            <person name="Jogler C."/>
        </authorList>
    </citation>
    <scope>NUCLEOTIDE SEQUENCE [LARGE SCALE GENOMIC DNA]</scope>
    <source>
        <strain evidence="1 2">Pan216</strain>
    </source>
</reference>
<dbReference type="Gene3D" id="3.40.720.10">
    <property type="entry name" value="Alkaline Phosphatase, subunit A"/>
    <property type="match status" value="1"/>
</dbReference>
<dbReference type="InterPro" id="IPR017850">
    <property type="entry name" value="Alkaline_phosphatase_core_sf"/>
</dbReference>
<dbReference type="RefSeq" id="WP_145258286.1">
    <property type="nucleotide sequence ID" value="NZ_CP036279.1"/>
</dbReference>
<dbReference type="InterPro" id="IPR010869">
    <property type="entry name" value="DUF1501"/>
</dbReference>
<proteinExistence type="predicted"/>
<dbReference type="Pfam" id="PF07394">
    <property type="entry name" value="DUF1501"/>
    <property type="match status" value="1"/>
</dbReference>
<accession>A0A518B417</accession>
<dbReference type="InterPro" id="IPR006311">
    <property type="entry name" value="TAT_signal"/>
</dbReference>
<evidence type="ECO:0000313" key="1">
    <source>
        <dbReference type="EMBL" id="QDU61731.1"/>
    </source>
</evidence>
<dbReference type="PROSITE" id="PS51318">
    <property type="entry name" value="TAT"/>
    <property type="match status" value="1"/>
</dbReference>
<dbReference type="Proteomes" id="UP000317093">
    <property type="component" value="Chromosome"/>
</dbReference>
<name>A0A518B417_9BACT</name>
<dbReference type="SUPFAM" id="SSF53649">
    <property type="entry name" value="Alkaline phosphatase-like"/>
    <property type="match status" value="1"/>
</dbReference>
<dbReference type="PANTHER" id="PTHR43737">
    <property type="entry name" value="BLL7424 PROTEIN"/>
    <property type="match status" value="1"/>
</dbReference>
<dbReference type="EMBL" id="CP036279">
    <property type="protein sequence ID" value="QDU61731.1"/>
    <property type="molecule type" value="Genomic_DNA"/>
</dbReference>
<evidence type="ECO:0000313" key="2">
    <source>
        <dbReference type="Proteomes" id="UP000317093"/>
    </source>
</evidence>
<sequence length="470" mass="51862">MNPLQETPLSRRNLLKRAGCGFGYLALADLLSQRSFGAAATSPLAEKAPHHPPRAKRIIFLFMHGGPSQVDSFDYKPLLEKEHGKNASFKQVELASVGATSKVMKSPWTFKRHGESGIWASDLFPHTVKHIDDLCLINSMHTEGQSHGQAVLNLHTGSDIFTRPSVGSWITYGLGTENQDLPGFITISPPTSHGGVQNYGTAFLPAAYQGTAIGSAGTPVAQAGIRNVVNKALSRAQQRKQLDLIQSLNRSHAERAKEDSRLDAVIESYELAFRMQTTAPDVLDMSGESKETLALYGIDQKETAEYGRQCLLARRFAESGVRYIQVSTKMVWDQHGNLESGHRKNALSVDKPIGGLLEDLKRRGLLDDTLVLWGGEFGRTPLAQGSNGRDHCPQGFTMWLAGAGVKKGHVHGKTDEYGYYAIEDKVHMHDLHATLLWLLGLDHERLTYRHAGRDFRLTDVHGRIVNEIFA</sequence>
<gene>
    <name evidence="1" type="ORF">Pan216_25940</name>
</gene>
<organism evidence="1 2">
    <name type="scientific">Kolteria novifilia</name>
    <dbReference type="NCBI Taxonomy" id="2527975"/>
    <lineage>
        <taxon>Bacteria</taxon>
        <taxon>Pseudomonadati</taxon>
        <taxon>Planctomycetota</taxon>
        <taxon>Planctomycetia</taxon>
        <taxon>Kolteriales</taxon>
        <taxon>Kolteriaceae</taxon>
        <taxon>Kolteria</taxon>
    </lineage>
</organism>
<dbReference type="OrthoDB" id="127333at2"/>